<dbReference type="InterPro" id="IPR024726">
    <property type="entry name" value="FhuF_C"/>
</dbReference>
<comment type="caution">
    <text evidence="3">The sequence shown here is derived from an EMBL/GenBank/DDBJ whole genome shotgun (WGS) entry which is preliminary data.</text>
</comment>
<gene>
    <name evidence="3" type="ORF">EV383_4672</name>
</gene>
<evidence type="ECO:0000256" key="1">
    <source>
        <dbReference type="SAM" id="MobiDB-lite"/>
    </source>
</evidence>
<organism evidence="3 4">
    <name type="scientific">Pseudonocardia sediminis</name>
    <dbReference type="NCBI Taxonomy" id="1397368"/>
    <lineage>
        <taxon>Bacteria</taxon>
        <taxon>Bacillati</taxon>
        <taxon>Actinomycetota</taxon>
        <taxon>Actinomycetes</taxon>
        <taxon>Pseudonocardiales</taxon>
        <taxon>Pseudonocardiaceae</taxon>
        <taxon>Pseudonocardia</taxon>
    </lineage>
</organism>
<name>A0A4Q7V0D6_PSEST</name>
<feature type="domain" description="Ferric siderophore reductase C-terminal" evidence="2">
    <location>
        <begin position="228"/>
        <end position="248"/>
    </location>
</feature>
<dbReference type="OrthoDB" id="3290158at2"/>
<evidence type="ECO:0000313" key="4">
    <source>
        <dbReference type="Proteomes" id="UP000291591"/>
    </source>
</evidence>
<evidence type="ECO:0000313" key="3">
    <source>
        <dbReference type="EMBL" id="RZT87746.1"/>
    </source>
</evidence>
<dbReference type="RefSeq" id="WP_130291850.1">
    <property type="nucleotide sequence ID" value="NZ_SHKL01000001.1"/>
</dbReference>
<sequence length="251" mass="25326">MTARPTTAPSGRAPVDVTAALDDVAAVGPFFALPVLDGGGAEPFARLHADPRPLSDRIARVRQSLGSDERVAASIGFQGLVARLVSAPLAAVVLHAVLPDLAGLSRRPGGDDPWAPGLTGAGGASTPDPAEDPGGAAAVLGAELVDAQLAPLVEAVRGLVAVSGHVLWGNVASALAGSARVLDSARPGSRPALLGVLGALLEHPSLSGTGRLLVLEPGVADTEWGFRRRSCCLYYRVPGGGKCGDCVLNRP</sequence>
<reference evidence="3 4" key="1">
    <citation type="submission" date="2019-02" db="EMBL/GenBank/DDBJ databases">
        <title>Sequencing the genomes of 1000 actinobacteria strains.</title>
        <authorList>
            <person name="Klenk H.-P."/>
        </authorList>
    </citation>
    <scope>NUCLEOTIDE SEQUENCE [LARGE SCALE GENOMIC DNA]</scope>
    <source>
        <strain evidence="3 4">DSM 45779</strain>
    </source>
</reference>
<dbReference type="GO" id="GO:0051537">
    <property type="term" value="F:2 iron, 2 sulfur cluster binding"/>
    <property type="evidence" value="ECO:0007669"/>
    <property type="project" value="InterPro"/>
</dbReference>
<dbReference type="EMBL" id="SHKL01000001">
    <property type="protein sequence ID" value="RZT87746.1"/>
    <property type="molecule type" value="Genomic_DNA"/>
</dbReference>
<proteinExistence type="predicted"/>
<dbReference type="Proteomes" id="UP000291591">
    <property type="component" value="Unassembled WGS sequence"/>
</dbReference>
<evidence type="ECO:0000259" key="2">
    <source>
        <dbReference type="Pfam" id="PF11575"/>
    </source>
</evidence>
<feature type="region of interest" description="Disordered" evidence="1">
    <location>
        <begin position="105"/>
        <end position="135"/>
    </location>
</feature>
<dbReference type="AlphaFoldDB" id="A0A4Q7V0D6"/>
<dbReference type="Pfam" id="PF11575">
    <property type="entry name" value="FhuF_C"/>
    <property type="match status" value="1"/>
</dbReference>
<protein>
    <submittedName>
        <fullName evidence="3">FhuF-like iron-sulfur protein</fullName>
    </submittedName>
</protein>
<accession>A0A4Q7V0D6</accession>
<keyword evidence="4" id="KW-1185">Reference proteome</keyword>